<dbReference type="InterPro" id="IPR036388">
    <property type="entry name" value="WH-like_DNA-bd_sf"/>
</dbReference>
<evidence type="ECO:0000313" key="2">
    <source>
        <dbReference type="EMBL" id="OJG91752.1"/>
    </source>
</evidence>
<accession>A0A0S3K9P4</accession>
<proteinExistence type="predicted"/>
<dbReference type="SUPFAM" id="SSF46785">
    <property type="entry name" value="Winged helix' DNA-binding domain"/>
    <property type="match status" value="1"/>
</dbReference>
<name>A0A0S3K9P4_9ENTE</name>
<reference evidence="2 4" key="1">
    <citation type="submission" date="2014-12" db="EMBL/GenBank/DDBJ databases">
        <title>Draft genome sequences of 29 type strains of Enterococci.</title>
        <authorList>
            <person name="Zhong Z."/>
            <person name="Sun Z."/>
            <person name="Liu W."/>
            <person name="Zhang W."/>
            <person name="Zhang H."/>
        </authorList>
    </citation>
    <scope>NUCLEOTIDE SEQUENCE [LARGE SCALE GENOMIC DNA]</scope>
    <source>
        <strain evidence="2 4">DSM 22801</strain>
    </source>
</reference>
<organism evidence="2 4">
    <name type="scientific">Enterococcus silesiacus</name>
    <dbReference type="NCBI Taxonomy" id="332949"/>
    <lineage>
        <taxon>Bacteria</taxon>
        <taxon>Bacillati</taxon>
        <taxon>Bacillota</taxon>
        <taxon>Bacilli</taxon>
        <taxon>Lactobacillales</taxon>
        <taxon>Enterococcaceae</taxon>
        <taxon>Enterococcus</taxon>
    </lineage>
</organism>
<protein>
    <submittedName>
        <fullName evidence="2">Uncharacterized protein</fullName>
    </submittedName>
</protein>
<dbReference type="OrthoDB" id="1683105at2"/>
<dbReference type="AlphaFoldDB" id="A0A0S3K9P4"/>
<evidence type="ECO:0000313" key="1">
    <source>
        <dbReference type="EMBL" id="ALS01024.1"/>
    </source>
</evidence>
<dbReference type="Gene3D" id="1.10.10.10">
    <property type="entry name" value="Winged helix-like DNA-binding domain superfamily/Winged helix DNA-binding domain"/>
    <property type="match status" value="1"/>
</dbReference>
<dbReference type="KEGG" id="ess:ATZ33_06470"/>
<evidence type="ECO:0000313" key="4">
    <source>
        <dbReference type="Proteomes" id="UP000183039"/>
    </source>
</evidence>
<gene>
    <name evidence="1" type="ORF">ATZ33_06470</name>
    <name evidence="2" type="ORF">RV15_GL000419</name>
</gene>
<keyword evidence="3" id="KW-1185">Reference proteome</keyword>
<dbReference type="RefSeq" id="WP_071877752.1">
    <property type="nucleotide sequence ID" value="NZ_JXLC01000011.1"/>
</dbReference>
<dbReference type="EMBL" id="JXLC01000011">
    <property type="protein sequence ID" value="OJG91752.1"/>
    <property type="molecule type" value="Genomic_DNA"/>
</dbReference>
<evidence type="ECO:0000313" key="3">
    <source>
        <dbReference type="Proteomes" id="UP000065511"/>
    </source>
</evidence>
<dbReference type="InterPro" id="IPR036390">
    <property type="entry name" value="WH_DNA-bd_sf"/>
</dbReference>
<reference evidence="1 3" key="2">
    <citation type="submission" date="2015-12" db="EMBL/GenBank/DDBJ databases">
        <authorList>
            <person name="Lauer A."/>
            <person name="Humrighouse B."/>
            <person name="Loparev V."/>
            <person name="Shewmaker P.L."/>
            <person name="Whitney A.M."/>
            <person name="McLaughlin R.W."/>
        </authorList>
    </citation>
    <scope>NUCLEOTIDE SEQUENCE [LARGE SCALE GENOMIC DNA]</scope>
    <source>
        <strain evidence="1 3">LMG 23085</strain>
    </source>
</reference>
<dbReference type="Proteomes" id="UP000183039">
    <property type="component" value="Unassembled WGS sequence"/>
</dbReference>
<sequence>MLLPSRTAVLNQMYDQREIDVAQVMEELKPQYGQEKQFNEKMYLEHMMALEANGLVELATYDLDDNDQLVIYYKITDEGRATVEKYVDKKYRAV</sequence>
<dbReference type="EMBL" id="CP013614">
    <property type="protein sequence ID" value="ALS01024.1"/>
    <property type="molecule type" value="Genomic_DNA"/>
</dbReference>
<dbReference type="Proteomes" id="UP000065511">
    <property type="component" value="Chromosome"/>
</dbReference>